<organism evidence="1">
    <name type="scientific">marine sediment metagenome</name>
    <dbReference type="NCBI Taxonomy" id="412755"/>
    <lineage>
        <taxon>unclassified sequences</taxon>
        <taxon>metagenomes</taxon>
        <taxon>ecological metagenomes</taxon>
    </lineage>
</organism>
<sequence>MSLPIDISFRPAYHALKDSKRKDDIRLARKRAVREAWFKLWGEFEHQLAKRTGRFRQAVKGMIESQLPKLVHNKLTIRFLDLSGPIWAKYHIFGPEGEALDTRKYRHPFTPNTRPLNEYTFMDTFEDNIIRQLPLEFKIIWKKNWKPNWKRYVKVL</sequence>
<evidence type="ECO:0000313" key="1">
    <source>
        <dbReference type="EMBL" id="KKN58857.1"/>
    </source>
</evidence>
<proteinExistence type="predicted"/>
<name>A0A0F9S9D5_9ZZZZ</name>
<accession>A0A0F9S9D5</accession>
<dbReference type="AlphaFoldDB" id="A0A0F9S9D5"/>
<gene>
    <name evidence="1" type="ORF">LCGC14_0547640</name>
</gene>
<comment type="caution">
    <text evidence="1">The sequence shown here is derived from an EMBL/GenBank/DDBJ whole genome shotgun (WGS) entry which is preliminary data.</text>
</comment>
<reference evidence="1" key="1">
    <citation type="journal article" date="2015" name="Nature">
        <title>Complex archaea that bridge the gap between prokaryotes and eukaryotes.</title>
        <authorList>
            <person name="Spang A."/>
            <person name="Saw J.H."/>
            <person name="Jorgensen S.L."/>
            <person name="Zaremba-Niedzwiedzka K."/>
            <person name="Martijn J."/>
            <person name="Lind A.E."/>
            <person name="van Eijk R."/>
            <person name="Schleper C."/>
            <person name="Guy L."/>
            <person name="Ettema T.J."/>
        </authorList>
    </citation>
    <scope>NUCLEOTIDE SEQUENCE</scope>
</reference>
<protein>
    <submittedName>
        <fullName evidence="1">Uncharacterized protein</fullName>
    </submittedName>
</protein>
<dbReference type="EMBL" id="LAZR01000746">
    <property type="protein sequence ID" value="KKN58857.1"/>
    <property type="molecule type" value="Genomic_DNA"/>
</dbReference>